<reference evidence="1" key="1">
    <citation type="journal article" date="2016" name="Genome Announc.">
        <title>Draft Genome Sequences of Two Novel Amoeba-Resistant Intranuclear Bacteria, 'Candidatus Berkiella cookevillensis' and 'Candidatus Berkiella aquae'.</title>
        <authorList>
            <person name="Mehari Y.T."/>
            <person name="Arivett B.A."/>
            <person name="Farone A.L."/>
            <person name="Gunderson J.H."/>
            <person name="Farone M.B."/>
        </authorList>
    </citation>
    <scope>NUCLEOTIDE SEQUENCE</scope>
    <source>
        <strain evidence="1">HT99</strain>
    </source>
</reference>
<dbReference type="AlphaFoldDB" id="A0AAE3HWF3"/>
<accession>A0AAE3HWF3</accession>
<dbReference type="Proteomes" id="UP000051497">
    <property type="component" value="Unassembled WGS sequence"/>
</dbReference>
<gene>
    <name evidence="1" type="ORF">HT99x_008650</name>
</gene>
<protein>
    <submittedName>
        <fullName evidence="1">Uncharacterized protein</fullName>
    </submittedName>
</protein>
<keyword evidence="2" id="KW-1185">Reference proteome</keyword>
<evidence type="ECO:0000313" key="1">
    <source>
        <dbReference type="EMBL" id="MCS5711503.1"/>
    </source>
</evidence>
<comment type="caution">
    <text evidence="1">The sequence shown here is derived from an EMBL/GenBank/DDBJ whole genome shotgun (WGS) entry which is preliminary data.</text>
</comment>
<dbReference type="EMBL" id="LKAJ02000001">
    <property type="protein sequence ID" value="MCS5711503.1"/>
    <property type="molecule type" value="Genomic_DNA"/>
</dbReference>
<name>A0AAE3HWF3_9GAMM</name>
<organism evidence="1 2">
    <name type="scientific">Candidatus Berkiella aquae</name>
    <dbReference type="NCBI Taxonomy" id="295108"/>
    <lineage>
        <taxon>Bacteria</taxon>
        <taxon>Pseudomonadati</taxon>
        <taxon>Pseudomonadota</taxon>
        <taxon>Gammaproteobacteria</taxon>
        <taxon>Candidatus Berkiellales</taxon>
        <taxon>Candidatus Berkiellaceae</taxon>
        <taxon>Candidatus Berkiella</taxon>
    </lineage>
</organism>
<reference evidence="1" key="2">
    <citation type="submission" date="2021-06" db="EMBL/GenBank/DDBJ databases">
        <title>Genomic Description and Analysis of Intracellular Bacteria, Candidatus Berkiella cookevillensis and Candidatus Berkiella aquae.</title>
        <authorList>
            <person name="Kidane D.T."/>
            <person name="Mehari Y.T."/>
            <person name="Rice F.C."/>
            <person name="Arivett B.A."/>
            <person name="Farone A.L."/>
            <person name="Berk S.G."/>
            <person name="Farone M.B."/>
        </authorList>
    </citation>
    <scope>NUCLEOTIDE SEQUENCE</scope>
    <source>
        <strain evidence="1">HT99</strain>
    </source>
</reference>
<sequence length="55" mass="6359">MRTSFFMIVMQGAAFSQTYLLDATQDKVINFYTQVANYKKQAARSRLNQQSGYAR</sequence>
<proteinExistence type="predicted"/>
<dbReference type="RefSeq" id="WP_259566100.1">
    <property type="nucleotide sequence ID" value="NZ_LKAJ02000001.1"/>
</dbReference>
<evidence type="ECO:0000313" key="2">
    <source>
        <dbReference type="Proteomes" id="UP000051497"/>
    </source>
</evidence>